<evidence type="ECO:0000313" key="2">
    <source>
        <dbReference type="Proteomes" id="UP000250078"/>
    </source>
</evidence>
<sequence length="330" mass="38091">MPRMICRIRHRAGEPLGLAIYPAATLMTLPREVREMIYEPLLIDSSPITVYSEPPYAPDDDEKARIHSRSSKFPHLALSLFRVNRIIAIESASLFYHHNTFKFGGRHQPTLSYINVHPKNTDYWDALYSFLYCIGPRNRARLRYIEADISRPLPVTKDTDGTVSSLVTDSWMRKVHARDQHKRIYPPVHDGPYSSLVFDDVSPAIDAVFRILGHHGFKLQLGLIMEFGIWPRLYSEEYLSGWSEEVPDHVEAMRKRFTRLPNREGERVEVLWKGGGNKSRFIWSSARLVKDGWEIVGVQDIFGPPTELDSRINWRTSVSFTLRRKGISSL</sequence>
<dbReference type="Proteomes" id="UP000250078">
    <property type="component" value="Unassembled WGS sequence"/>
</dbReference>
<dbReference type="EMBL" id="KV748295">
    <property type="protein sequence ID" value="OCK86601.1"/>
    <property type="molecule type" value="Genomic_DNA"/>
</dbReference>
<keyword evidence="2" id="KW-1185">Reference proteome</keyword>
<protein>
    <submittedName>
        <fullName evidence="1">Uncharacterized protein</fullName>
    </submittedName>
</protein>
<proteinExistence type="predicted"/>
<gene>
    <name evidence="1" type="ORF">K441DRAFT_672099</name>
</gene>
<organism evidence="1 2">
    <name type="scientific">Cenococcum geophilum 1.58</name>
    <dbReference type="NCBI Taxonomy" id="794803"/>
    <lineage>
        <taxon>Eukaryota</taxon>
        <taxon>Fungi</taxon>
        <taxon>Dikarya</taxon>
        <taxon>Ascomycota</taxon>
        <taxon>Pezizomycotina</taxon>
        <taxon>Dothideomycetes</taxon>
        <taxon>Pleosporomycetidae</taxon>
        <taxon>Gloniales</taxon>
        <taxon>Gloniaceae</taxon>
        <taxon>Cenococcum</taxon>
    </lineage>
</organism>
<accession>A0ACC8EKG1</accession>
<evidence type="ECO:0000313" key="1">
    <source>
        <dbReference type="EMBL" id="OCK86601.1"/>
    </source>
</evidence>
<reference evidence="1 2" key="1">
    <citation type="journal article" date="2016" name="Nat. Commun.">
        <title>Ectomycorrhizal ecology is imprinted in the genome of the dominant symbiotic fungus Cenococcum geophilum.</title>
        <authorList>
            <consortium name="DOE Joint Genome Institute"/>
            <person name="Peter M."/>
            <person name="Kohler A."/>
            <person name="Ohm R.A."/>
            <person name="Kuo A."/>
            <person name="Krutzmann J."/>
            <person name="Morin E."/>
            <person name="Arend M."/>
            <person name="Barry K.W."/>
            <person name="Binder M."/>
            <person name="Choi C."/>
            <person name="Clum A."/>
            <person name="Copeland A."/>
            <person name="Grisel N."/>
            <person name="Haridas S."/>
            <person name="Kipfer T."/>
            <person name="LaButti K."/>
            <person name="Lindquist E."/>
            <person name="Lipzen A."/>
            <person name="Maire R."/>
            <person name="Meier B."/>
            <person name="Mihaltcheva S."/>
            <person name="Molinier V."/>
            <person name="Murat C."/>
            <person name="Poggeler S."/>
            <person name="Quandt C.A."/>
            <person name="Sperisen C."/>
            <person name="Tritt A."/>
            <person name="Tisserant E."/>
            <person name="Crous P.W."/>
            <person name="Henrissat B."/>
            <person name="Nehls U."/>
            <person name="Egli S."/>
            <person name="Spatafora J.W."/>
            <person name="Grigoriev I.V."/>
            <person name="Martin F.M."/>
        </authorList>
    </citation>
    <scope>NUCLEOTIDE SEQUENCE [LARGE SCALE GENOMIC DNA]</scope>
    <source>
        <strain evidence="1 2">1.58</strain>
    </source>
</reference>
<name>A0ACC8EKG1_9PEZI</name>